<gene>
    <name evidence="2" type="ORF">OM076_23590</name>
</gene>
<dbReference type="InterPro" id="IPR011335">
    <property type="entry name" value="Restrct_endonuc-II-like"/>
</dbReference>
<dbReference type="Gene3D" id="3.40.960.10">
    <property type="entry name" value="VSR Endonuclease"/>
    <property type="match status" value="1"/>
</dbReference>
<evidence type="ECO:0000259" key="1">
    <source>
        <dbReference type="Pfam" id="PF04480"/>
    </source>
</evidence>
<dbReference type="InterPro" id="IPR007569">
    <property type="entry name" value="DUF559"/>
</dbReference>
<organism evidence="2 3">
    <name type="scientific">Solirubrobacter ginsenosidimutans</name>
    <dbReference type="NCBI Taxonomy" id="490573"/>
    <lineage>
        <taxon>Bacteria</taxon>
        <taxon>Bacillati</taxon>
        <taxon>Actinomycetota</taxon>
        <taxon>Thermoleophilia</taxon>
        <taxon>Solirubrobacterales</taxon>
        <taxon>Solirubrobacteraceae</taxon>
        <taxon>Solirubrobacter</taxon>
    </lineage>
</organism>
<feature type="domain" description="DUF559" evidence="1">
    <location>
        <begin position="162"/>
        <end position="219"/>
    </location>
</feature>
<comment type="caution">
    <text evidence="2">The sequence shown here is derived from an EMBL/GenBank/DDBJ whole genome shotgun (WGS) entry which is preliminary data.</text>
</comment>
<name>A0A9X3MXP0_9ACTN</name>
<evidence type="ECO:0000313" key="2">
    <source>
        <dbReference type="EMBL" id="MDA0163278.1"/>
    </source>
</evidence>
<evidence type="ECO:0000313" key="3">
    <source>
        <dbReference type="Proteomes" id="UP001149140"/>
    </source>
</evidence>
<dbReference type="AlphaFoldDB" id="A0A9X3MXP0"/>
<proteinExistence type="predicted"/>
<dbReference type="EMBL" id="JAPDOD010000024">
    <property type="protein sequence ID" value="MDA0163278.1"/>
    <property type="molecule type" value="Genomic_DNA"/>
</dbReference>
<reference evidence="2" key="1">
    <citation type="submission" date="2022-10" db="EMBL/GenBank/DDBJ databases">
        <title>The WGS of Solirubrobacter ginsenosidimutans DSM 21036.</title>
        <authorList>
            <person name="Jiang Z."/>
        </authorList>
    </citation>
    <scope>NUCLEOTIDE SEQUENCE</scope>
    <source>
        <strain evidence="2">DSM 21036</strain>
    </source>
</reference>
<protein>
    <submittedName>
        <fullName evidence="2">DUF559 domain-containing protein</fullName>
    </submittedName>
</protein>
<dbReference type="Pfam" id="PF04480">
    <property type="entry name" value="DUF559"/>
    <property type="match status" value="1"/>
</dbReference>
<dbReference type="RefSeq" id="WP_270042521.1">
    <property type="nucleotide sequence ID" value="NZ_JAPDOD010000024.1"/>
</dbReference>
<accession>A0A9X3MXP0</accession>
<dbReference type="SUPFAM" id="SSF52980">
    <property type="entry name" value="Restriction endonuclease-like"/>
    <property type="match status" value="1"/>
</dbReference>
<sequence>MFAWGHHNIATEGRFLAAVLACGPSAVLSHYSAAALHALVTWDGRPFEITAPSKHRQPRIKAHRSEYIERIVVKGIPVTPKLRTVIDLARVEEERVVKRALRAAKLSAAELERLPKSILDLGAQPTRSPLEDRVHDFVVAAGLERPLANPVYRLPGRTVFPDLYWPQHRLVVEVDSVEWHDDPLARRDDADRQAELEAAGERVLRVSSADMKQPRRVLARLRAAGVRDA</sequence>
<keyword evidence="3" id="KW-1185">Reference proteome</keyword>
<dbReference type="Proteomes" id="UP001149140">
    <property type="component" value="Unassembled WGS sequence"/>
</dbReference>